<gene>
    <name evidence="1" type="ORF">GLW04_00565</name>
</gene>
<dbReference type="Proteomes" id="UP000460949">
    <property type="component" value="Unassembled WGS sequence"/>
</dbReference>
<dbReference type="RefSeq" id="WP_160834831.1">
    <property type="nucleotide sequence ID" value="NZ_WMET01000001.1"/>
</dbReference>
<reference evidence="1 2" key="1">
    <citation type="submission" date="2019-11" db="EMBL/GenBank/DDBJ databases">
        <title>Genome sequences of 17 halophilic strains isolated from different environments.</title>
        <authorList>
            <person name="Furrow R.E."/>
        </authorList>
    </citation>
    <scope>NUCLEOTIDE SEQUENCE [LARGE SCALE GENOMIC DNA]</scope>
    <source>
        <strain evidence="1 2">22511_23_Filter</strain>
    </source>
</reference>
<protein>
    <submittedName>
        <fullName evidence="1">Uncharacterized protein</fullName>
    </submittedName>
</protein>
<dbReference type="EMBL" id="WMET01000001">
    <property type="protein sequence ID" value="MYL18358.1"/>
    <property type="molecule type" value="Genomic_DNA"/>
</dbReference>
<evidence type="ECO:0000313" key="2">
    <source>
        <dbReference type="Proteomes" id="UP000460949"/>
    </source>
</evidence>
<dbReference type="AlphaFoldDB" id="A0A845DM79"/>
<comment type="caution">
    <text evidence="1">The sequence shown here is derived from an EMBL/GenBank/DDBJ whole genome shotgun (WGS) entry which is preliminary data.</text>
</comment>
<evidence type="ECO:0000313" key="1">
    <source>
        <dbReference type="EMBL" id="MYL18358.1"/>
    </source>
</evidence>
<name>A0A845DM79_9BACI</name>
<accession>A0A845DM79</accession>
<proteinExistence type="predicted"/>
<sequence>MNTFILNGGIHCSINKVRTGKIQIRAVFIEKIRHPALILHHPFTPRTGAFGFSPSVT</sequence>
<organism evidence="1 2">
    <name type="scientific">Halobacillus litoralis</name>
    <dbReference type="NCBI Taxonomy" id="45668"/>
    <lineage>
        <taxon>Bacteria</taxon>
        <taxon>Bacillati</taxon>
        <taxon>Bacillota</taxon>
        <taxon>Bacilli</taxon>
        <taxon>Bacillales</taxon>
        <taxon>Bacillaceae</taxon>
        <taxon>Halobacillus</taxon>
    </lineage>
</organism>